<dbReference type="OrthoDB" id="10571246at2759"/>
<sequence>MRRKSVCVLETFPVPYLPKMASFMLSEMAAKDSAKGECSDVFKCTQREIGANEDQRQVPGLREMTKITINLTTKRFAQLATTQFKEGVNCGDYPSSTVRARYQ</sequence>
<dbReference type="EMBL" id="KN838710">
    <property type="protein sequence ID" value="KIJ96805.1"/>
    <property type="molecule type" value="Genomic_DNA"/>
</dbReference>
<protein>
    <submittedName>
        <fullName evidence="1">Unplaced genomic scaffold K443scaffold_175, whole genome shotgun sequence</fullName>
    </submittedName>
</protein>
<organism evidence="1 2">
    <name type="scientific">Laccaria amethystina LaAM-08-1</name>
    <dbReference type="NCBI Taxonomy" id="1095629"/>
    <lineage>
        <taxon>Eukaryota</taxon>
        <taxon>Fungi</taxon>
        <taxon>Dikarya</taxon>
        <taxon>Basidiomycota</taxon>
        <taxon>Agaricomycotina</taxon>
        <taxon>Agaricomycetes</taxon>
        <taxon>Agaricomycetidae</taxon>
        <taxon>Agaricales</taxon>
        <taxon>Agaricineae</taxon>
        <taxon>Hydnangiaceae</taxon>
        <taxon>Laccaria</taxon>
    </lineage>
</organism>
<name>A0A0C9WW45_9AGAR</name>
<dbReference type="Proteomes" id="UP000054477">
    <property type="component" value="Unassembled WGS sequence"/>
</dbReference>
<proteinExistence type="predicted"/>
<accession>A0A0C9WW45</accession>
<evidence type="ECO:0000313" key="2">
    <source>
        <dbReference type="Proteomes" id="UP000054477"/>
    </source>
</evidence>
<gene>
    <name evidence="1" type="ORF">K443DRAFT_272524</name>
</gene>
<dbReference type="AlphaFoldDB" id="A0A0C9WW45"/>
<reference evidence="1 2" key="1">
    <citation type="submission" date="2014-04" db="EMBL/GenBank/DDBJ databases">
        <authorList>
            <consortium name="DOE Joint Genome Institute"/>
            <person name="Kuo A."/>
            <person name="Kohler A."/>
            <person name="Nagy L.G."/>
            <person name="Floudas D."/>
            <person name="Copeland A."/>
            <person name="Barry K.W."/>
            <person name="Cichocki N."/>
            <person name="Veneault-Fourrey C."/>
            <person name="LaButti K."/>
            <person name="Lindquist E.A."/>
            <person name="Lipzen A."/>
            <person name="Lundell T."/>
            <person name="Morin E."/>
            <person name="Murat C."/>
            <person name="Sun H."/>
            <person name="Tunlid A."/>
            <person name="Henrissat B."/>
            <person name="Grigoriev I.V."/>
            <person name="Hibbett D.S."/>
            <person name="Martin F."/>
            <person name="Nordberg H.P."/>
            <person name="Cantor M.N."/>
            <person name="Hua S.X."/>
        </authorList>
    </citation>
    <scope>NUCLEOTIDE SEQUENCE [LARGE SCALE GENOMIC DNA]</scope>
    <source>
        <strain evidence="1 2">LaAM-08-1</strain>
    </source>
</reference>
<reference evidence="2" key="2">
    <citation type="submission" date="2015-01" db="EMBL/GenBank/DDBJ databases">
        <title>Evolutionary Origins and Diversification of the Mycorrhizal Mutualists.</title>
        <authorList>
            <consortium name="DOE Joint Genome Institute"/>
            <consortium name="Mycorrhizal Genomics Consortium"/>
            <person name="Kohler A."/>
            <person name="Kuo A."/>
            <person name="Nagy L.G."/>
            <person name="Floudas D."/>
            <person name="Copeland A."/>
            <person name="Barry K.W."/>
            <person name="Cichocki N."/>
            <person name="Veneault-Fourrey C."/>
            <person name="LaButti K."/>
            <person name="Lindquist E.A."/>
            <person name="Lipzen A."/>
            <person name="Lundell T."/>
            <person name="Morin E."/>
            <person name="Murat C."/>
            <person name="Riley R."/>
            <person name="Ohm R."/>
            <person name="Sun H."/>
            <person name="Tunlid A."/>
            <person name="Henrissat B."/>
            <person name="Grigoriev I.V."/>
            <person name="Hibbett D.S."/>
            <person name="Martin F."/>
        </authorList>
    </citation>
    <scope>NUCLEOTIDE SEQUENCE [LARGE SCALE GENOMIC DNA]</scope>
    <source>
        <strain evidence="2">LaAM-08-1</strain>
    </source>
</reference>
<dbReference type="HOGENOM" id="CLU_2264182_0_0_1"/>
<evidence type="ECO:0000313" key="1">
    <source>
        <dbReference type="EMBL" id="KIJ96805.1"/>
    </source>
</evidence>
<keyword evidence="2" id="KW-1185">Reference proteome</keyword>